<accession>Q5BI57</accession>
<gene>
    <name evidence="2 3" type="ORF">CG3918</name>
</gene>
<dbReference type="OrthoDB" id="5596742at2759"/>
<reference evidence="2" key="1">
    <citation type="submission" date="2005-04" db="EMBL/GenBank/DDBJ databases">
        <authorList>
            <person name="Stapleton M."/>
            <person name="Carlson J."/>
            <person name="Chavez C."/>
            <person name="Frise E."/>
            <person name="George R."/>
            <person name="Pacleb J."/>
            <person name="Park S."/>
            <person name="Wan K."/>
            <person name="Yu C."/>
            <person name="Rubin G.M."/>
            <person name="Celniker S."/>
        </authorList>
    </citation>
    <scope>NUCLEOTIDE SEQUENCE</scope>
    <source>
        <strain evidence="2">Berkeley</strain>
    </source>
</reference>
<protein>
    <submittedName>
        <fullName evidence="2">LP08430p</fullName>
    </submittedName>
</protein>
<dbReference type="HOGENOM" id="CLU_866753_0_0_1"/>
<feature type="compositionally biased region" description="Basic residues" evidence="1">
    <location>
        <begin position="1"/>
        <end position="16"/>
    </location>
</feature>
<dbReference type="AlphaFoldDB" id="Q5BI57"/>
<dbReference type="AGR" id="FB:FBgn0029873"/>
<evidence type="ECO:0000313" key="3">
    <source>
        <dbReference type="FlyBase" id="FBgn0029873"/>
    </source>
</evidence>
<sequence>MLRRKKTKAKRKRHRAGGSGAPTAGSSYLSSLSDSSTY</sequence>
<name>Q5BI57_DROME</name>
<feature type="compositionally biased region" description="Low complexity" evidence="1">
    <location>
        <begin position="21"/>
        <end position="38"/>
    </location>
</feature>
<evidence type="ECO:0000313" key="2">
    <source>
        <dbReference type="EMBL" id="AAX33515.2"/>
    </source>
</evidence>
<evidence type="ECO:0000256" key="1">
    <source>
        <dbReference type="SAM" id="MobiDB-lite"/>
    </source>
</evidence>
<organism evidence="2">
    <name type="scientific">Drosophila melanogaster</name>
    <name type="common">Fruit fly</name>
    <dbReference type="NCBI Taxonomy" id="7227"/>
    <lineage>
        <taxon>Eukaryota</taxon>
        <taxon>Metazoa</taxon>
        <taxon>Ecdysozoa</taxon>
        <taxon>Arthropoda</taxon>
        <taxon>Hexapoda</taxon>
        <taxon>Insecta</taxon>
        <taxon>Pterygota</taxon>
        <taxon>Neoptera</taxon>
        <taxon>Endopterygota</taxon>
        <taxon>Diptera</taxon>
        <taxon>Brachycera</taxon>
        <taxon>Muscomorpha</taxon>
        <taxon>Ephydroidea</taxon>
        <taxon>Drosophilidae</taxon>
        <taxon>Drosophila</taxon>
        <taxon>Sophophora</taxon>
    </lineage>
</organism>
<proteinExistence type="evidence at transcript level"/>
<dbReference type="FlyBase" id="FBgn0029873">
    <property type="gene designation" value="CG3918"/>
</dbReference>
<feature type="region of interest" description="Disordered" evidence="1">
    <location>
        <begin position="1"/>
        <end position="38"/>
    </location>
</feature>
<dbReference type="EMBL" id="BT021367">
    <property type="protein sequence ID" value="AAX33515.2"/>
    <property type="molecule type" value="mRNA"/>
</dbReference>